<proteinExistence type="predicted"/>
<dbReference type="InterPro" id="IPR002942">
    <property type="entry name" value="S4_RNA-bd"/>
</dbReference>
<feature type="domain" description="RNA-binding S4" evidence="2">
    <location>
        <begin position="347"/>
        <end position="406"/>
    </location>
</feature>
<keyword evidence="1" id="KW-0694">RNA-binding</keyword>
<dbReference type="SUPFAM" id="SSF53335">
    <property type="entry name" value="S-adenosyl-L-methionine-dependent methyltransferases"/>
    <property type="match status" value="1"/>
</dbReference>
<evidence type="ECO:0000259" key="2">
    <source>
        <dbReference type="SMART" id="SM00363"/>
    </source>
</evidence>
<dbReference type="Proteomes" id="UP001530315">
    <property type="component" value="Unassembled WGS sequence"/>
</dbReference>
<comment type="caution">
    <text evidence="3">The sequence shown here is derived from an EMBL/GenBank/DDBJ whole genome shotgun (WGS) entry which is preliminary data.</text>
</comment>
<organism evidence="3 4">
    <name type="scientific">Stephanodiscus triporus</name>
    <dbReference type="NCBI Taxonomy" id="2934178"/>
    <lineage>
        <taxon>Eukaryota</taxon>
        <taxon>Sar</taxon>
        <taxon>Stramenopiles</taxon>
        <taxon>Ochrophyta</taxon>
        <taxon>Bacillariophyta</taxon>
        <taxon>Coscinodiscophyceae</taxon>
        <taxon>Thalassiosirophycidae</taxon>
        <taxon>Stephanodiscales</taxon>
        <taxon>Stephanodiscaceae</taxon>
        <taxon>Stephanodiscus</taxon>
    </lineage>
</organism>
<reference evidence="3 4" key="1">
    <citation type="submission" date="2024-10" db="EMBL/GenBank/DDBJ databases">
        <title>Updated reference genomes for cyclostephanoid diatoms.</title>
        <authorList>
            <person name="Roberts W.R."/>
            <person name="Alverson A.J."/>
        </authorList>
    </citation>
    <scope>NUCLEOTIDE SEQUENCE [LARGE SCALE GENOMIC DNA]</scope>
    <source>
        <strain evidence="3 4">AJA276-08</strain>
    </source>
</reference>
<dbReference type="EMBL" id="JALLAZ020001142">
    <property type="protein sequence ID" value="KAL3779876.1"/>
    <property type="molecule type" value="Genomic_DNA"/>
</dbReference>
<dbReference type="AlphaFoldDB" id="A0ABD3NWN6"/>
<name>A0ABD3NWN6_9STRA</name>
<evidence type="ECO:0000313" key="3">
    <source>
        <dbReference type="EMBL" id="KAL3779876.1"/>
    </source>
</evidence>
<protein>
    <recommendedName>
        <fullName evidence="2">RNA-binding S4 domain-containing protein</fullName>
    </recommendedName>
</protein>
<dbReference type="CDD" id="cd00165">
    <property type="entry name" value="S4"/>
    <property type="match status" value="1"/>
</dbReference>
<evidence type="ECO:0000256" key="1">
    <source>
        <dbReference type="PROSITE-ProRule" id="PRU00182"/>
    </source>
</evidence>
<dbReference type="SUPFAM" id="SSF55174">
    <property type="entry name" value="Alpha-L RNA-binding motif"/>
    <property type="match status" value="1"/>
</dbReference>
<dbReference type="GO" id="GO:0003723">
    <property type="term" value="F:RNA binding"/>
    <property type="evidence" value="ECO:0007669"/>
    <property type="project" value="UniProtKB-KW"/>
</dbReference>
<dbReference type="Pfam" id="PF01479">
    <property type="entry name" value="S4"/>
    <property type="match status" value="1"/>
</dbReference>
<dbReference type="PANTHER" id="PTHR11538:SF26">
    <property type="entry name" value="FERREDOXIN-FOLD ANTICODON-BINDING DOMAIN-CONTAINING PROTEIN 1"/>
    <property type="match status" value="1"/>
</dbReference>
<accession>A0ABD3NWN6</accession>
<sequence>MVFRALTVGDGDLSFSLALKRAYPQISVTASTLVDSPAELCRTYNSAVETCEEFQGTWNEEIVYRADATKLAESITARADEKTFDIVLFNLPHLGDGTLVESEPRHAERHFVLLAHYFSSAKTLLTSGGRIHVCLSGNQPKSWNVMLAAEINGLQCVGEETTACPIDKWMFDDGGVRELADVRPHYRAERKFRNGSLGTRHFLARYGYRHRRTEGDLFDGSVRDINVDQSINFVFACSGNSTTDREEKQSLRGGNICKVCCLKFENRDLLSAHLDAPGLPDFVTCGRKRRSVDKEKNQLNQLDSTNYSKKQTNVSLPSKLTNIEDATILCEASVDSRFDSKRIKWLCRQDGFPLSQFITSKSICDNAIREGRIFVNRQVALDSSRIVRENDVISLIQDFEPAKNGRTTTIGCENSDAIVVKEVALKCKDITIEMVFKPVGT</sequence>
<dbReference type="SMART" id="SM00363">
    <property type="entry name" value="S4"/>
    <property type="match status" value="1"/>
</dbReference>
<dbReference type="Pfam" id="PF10354">
    <property type="entry name" value="BMT5-like"/>
    <property type="match status" value="1"/>
</dbReference>
<gene>
    <name evidence="3" type="ORF">ACHAW5_002064</name>
</gene>
<evidence type="ECO:0000313" key="4">
    <source>
        <dbReference type="Proteomes" id="UP001530315"/>
    </source>
</evidence>
<dbReference type="InterPro" id="IPR029063">
    <property type="entry name" value="SAM-dependent_MTases_sf"/>
</dbReference>
<dbReference type="Gene3D" id="3.40.50.150">
    <property type="entry name" value="Vaccinia Virus protein VP39"/>
    <property type="match status" value="1"/>
</dbReference>
<dbReference type="PROSITE" id="PS50889">
    <property type="entry name" value="S4"/>
    <property type="match status" value="1"/>
</dbReference>
<dbReference type="PANTHER" id="PTHR11538">
    <property type="entry name" value="PHENYLALANYL-TRNA SYNTHETASE"/>
    <property type="match status" value="1"/>
</dbReference>
<dbReference type="InterPro" id="IPR019446">
    <property type="entry name" value="BMT5-like"/>
</dbReference>
<keyword evidence="4" id="KW-1185">Reference proteome</keyword>